<evidence type="ECO:0000313" key="3">
    <source>
        <dbReference type="Proteomes" id="UP001174908"/>
    </source>
</evidence>
<feature type="region of interest" description="Disordered" evidence="1">
    <location>
        <begin position="52"/>
        <end position="76"/>
    </location>
</feature>
<accession>A0ABT7N9R3</accession>
<organism evidence="2 3">
    <name type="scientific">Variovorax dokdonensis</name>
    <dbReference type="NCBI Taxonomy" id="344883"/>
    <lineage>
        <taxon>Bacteria</taxon>
        <taxon>Pseudomonadati</taxon>
        <taxon>Pseudomonadota</taxon>
        <taxon>Betaproteobacteria</taxon>
        <taxon>Burkholderiales</taxon>
        <taxon>Comamonadaceae</taxon>
        <taxon>Variovorax</taxon>
    </lineage>
</organism>
<name>A0ABT7N9R3_9BURK</name>
<protein>
    <submittedName>
        <fullName evidence="2">Sporulation protein</fullName>
    </submittedName>
</protein>
<dbReference type="Proteomes" id="UP001174908">
    <property type="component" value="Unassembled WGS sequence"/>
</dbReference>
<comment type="caution">
    <text evidence="2">The sequence shown here is derived from an EMBL/GenBank/DDBJ whole genome shotgun (WGS) entry which is preliminary data.</text>
</comment>
<sequence length="76" mass="8013">MRLLLLVLVLANGIYFAWSHGGLAAFGFAPASLAEREPQRMSQQIRPQALVIRNDAKASPAPSESPSGSAPARSAP</sequence>
<reference evidence="2" key="1">
    <citation type="submission" date="2023-06" db="EMBL/GenBank/DDBJ databases">
        <authorList>
            <person name="Jiang Y."/>
            <person name="Liu Q."/>
        </authorList>
    </citation>
    <scope>NUCLEOTIDE SEQUENCE</scope>
    <source>
        <strain evidence="2">CGMCC 1.12089</strain>
    </source>
</reference>
<dbReference type="EMBL" id="JASZYV010000002">
    <property type="protein sequence ID" value="MDM0044600.1"/>
    <property type="molecule type" value="Genomic_DNA"/>
</dbReference>
<keyword evidence="3" id="KW-1185">Reference proteome</keyword>
<gene>
    <name evidence="2" type="ORF">QTH91_08920</name>
</gene>
<evidence type="ECO:0000313" key="2">
    <source>
        <dbReference type="EMBL" id="MDM0044600.1"/>
    </source>
</evidence>
<feature type="compositionally biased region" description="Low complexity" evidence="1">
    <location>
        <begin position="57"/>
        <end position="76"/>
    </location>
</feature>
<dbReference type="RefSeq" id="WP_286659723.1">
    <property type="nucleotide sequence ID" value="NZ_JASZYV010000002.1"/>
</dbReference>
<evidence type="ECO:0000256" key="1">
    <source>
        <dbReference type="SAM" id="MobiDB-lite"/>
    </source>
</evidence>
<proteinExistence type="predicted"/>